<dbReference type="Proteomes" id="UP001327560">
    <property type="component" value="Chromosome 8"/>
</dbReference>
<feature type="domain" description="ACT" evidence="4">
    <location>
        <begin position="180"/>
        <end position="258"/>
    </location>
</feature>
<feature type="region of interest" description="Disordered" evidence="3">
    <location>
        <begin position="127"/>
        <end position="167"/>
    </location>
</feature>
<dbReference type="AlphaFoldDB" id="A0AAQ3L0D5"/>
<reference evidence="5 6" key="1">
    <citation type="submission" date="2023-10" db="EMBL/GenBank/DDBJ databases">
        <title>Chromosome-scale genome assembly provides insights into flower coloration mechanisms of Canna indica.</title>
        <authorList>
            <person name="Li C."/>
        </authorList>
    </citation>
    <scope>NUCLEOTIDE SEQUENCE [LARGE SCALE GENOMIC DNA]</scope>
    <source>
        <tissue evidence="5">Flower</tissue>
    </source>
</reference>
<dbReference type="GO" id="GO:0005634">
    <property type="term" value="C:nucleus"/>
    <property type="evidence" value="ECO:0007669"/>
    <property type="project" value="UniProtKB-SubCell"/>
</dbReference>
<protein>
    <submittedName>
        <fullName evidence="5">Transcription factor ABORTED MICROSPORES-like</fullName>
    </submittedName>
</protein>
<evidence type="ECO:0000313" key="5">
    <source>
        <dbReference type="EMBL" id="WOL18169.1"/>
    </source>
</evidence>
<keyword evidence="2" id="KW-0539">Nucleus</keyword>
<evidence type="ECO:0000256" key="1">
    <source>
        <dbReference type="ARBA" id="ARBA00004123"/>
    </source>
</evidence>
<sequence length="289" mass="31847">MPRCTANSYELAMDMAMADPGAAAAAANDSQSWPAGTAGAQNLPWDLLMAPQQLNLFGRGKGDDIFLASNPPLMSQPPESMVDRYSFGAESSLEEADDGGHEKQMESNQNGQTEVPVPILNAWMSNGVDHDDSTNNSGMIAGDSNKPAIKRSRDRVTNGDKDQQMEPQVEVRQLVANEFFLKVLCEHKPGGFPKLMEAMSSLGLEVTNATVTTFGSLVLNVFRAERRDADGVAKAEELRDALLEVTRDPVWWAELDRGMVNGAGEDKYQNQKQQQLELEHHFQYHHHHP</sequence>
<dbReference type="InterPro" id="IPR051358">
    <property type="entry name" value="TF_AMS/ICE1/BHLH6-like"/>
</dbReference>
<dbReference type="InterPro" id="IPR045865">
    <property type="entry name" value="ACT-like_dom_sf"/>
</dbReference>
<dbReference type="Pfam" id="PF22754">
    <property type="entry name" value="bHLH-TF_ACT-like_plant"/>
    <property type="match status" value="1"/>
</dbReference>
<keyword evidence="6" id="KW-1185">Reference proteome</keyword>
<evidence type="ECO:0000259" key="4">
    <source>
        <dbReference type="PROSITE" id="PS51671"/>
    </source>
</evidence>
<name>A0AAQ3L0D5_9LILI</name>
<dbReference type="InterPro" id="IPR054502">
    <property type="entry name" value="bHLH-TF_ACT-like_plant"/>
</dbReference>
<accession>A0AAQ3L0D5</accession>
<dbReference type="SUPFAM" id="SSF55021">
    <property type="entry name" value="ACT-like"/>
    <property type="match status" value="1"/>
</dbReference>
<feature type="compositionally biased region" description="Basic and acidic residues" evidence="3">
    <location>
        <begin position="154"/>
        <end position="164"/>
    </location>
</feature>
<feature type="region of interest" description="Disordered" evidence="3">
    <location>
        <begin position="92"/>
        <end position="111"/>
    </location>
</feature>
<proteinExistence type="predicted"/>
<evidence type="ECO:0000256" key="3">
    <source>
        <dbReference type="SAM" id="MobiDB-lite"/>
    </source>
</evidence>
<dbReference type="GO" id="GO:0003700">
    <property type="term" value="F:DNA-binding transcription factor activity"/>
    <property type="evidence" value="ECO:0007669"/>
    <property type="project" value="TreeGrafter"/>
</dbReference>
<dbReference type="PROSITE" id="PS51671">
    <property type="entry name" value="ACT"/>
    <property type="match status" value="1"/>
</dbReference>
<dbReference type="CDD" id="cd04873">
    <property type="entry name" value="ACT_UUR-ACR-like"/>
    <property type="match status" value="1"/>
</dbReference>
<dbReference type="PANTHER" id="PTHR31945">
    <property type="entry name" value="TRANSCRIPTION FACTOR SCREAM2-RELATED"/>
    <property type="match status" value="1"/>
</dbReference>
<dbReference type="PANTHER" id="PTHR31945:SF11">
    <property type="entry name" value="TRANSCRIPTION FACTOR ABORTED MICROSPORES"/>
    <property type="match status" value="1"/>
</dbReference>
<dbReference type="EMBL" id="CP136897">
    <property type="protein sequence ID" value="WOL18169.1"/>
    <property type="molecule type" value="Genomic_DNA"/>
</dbReference>
<comment type="subcellular location">
    <subcellularLocation>
        <location evidence="1">Nucleus</location>
    </subcellularLocation>
</comment>
<gene>
    <name evidence="5" type="ORF">Cni_G26962</name>
</gene>
<evidence type="ECO:0000313" key="6">
    <source>
        <dbReference type="Proteomes" id="UP001327560"/>
    </source>
</evidence>
<dbReference type="GO" id="GO:0043565">
    <property type="term" value="F:sequence-specific DNA binding"/>
    <property type="evidence" value="ECO:0007669"/>
    <property type="project" value="TreeGrafter"/>
</dbReference>
<evidence type="ECO:0000256" key="2">
    <source>
        <dbReference type="ARBA" id="ARBA00023242"/>
    </source>
</evidence>
<organism evidence="5 6">
    <name type="scientific">Canna indica</name>
    <name type="common">Indian-shot</name>
    <dbReference type="NCBI Taxonomy" id="4628"/>
    <lineage>
        <taxon>Eukaryota</taxon>
        <taxon>Viridiplantae</taxon>
        <taxon>Streptophyta</taxon>
        <taxon>Embryophyta</taxon>
        <taxon>Tracheophyta</taxon>
        <taxon>Spermatophyta</taxon>
        <taxon>Magnoliopsida</taxon>
        <taxon>Liliopsida</taxon>
        <taxon>Zingiberales</taxon>
        <taxon>Cannaceae</taxon>
        <taxon>Canna</taxon>
    </lineage>
</organism>
<dbReference type="InterPro" id="IPR002912">
    <property type="entry name" value="ACT_dom"/>
</dbReference>